<evidence type="ECO:0000313" key="2">
    <source>
        <dbReference type="Proteomes" id="UP000299102"/>
    </source>
</evidence>
<reference evidence="1 2" key="1">
    <citation type="journal article" date="2019" name="Commun. Biol.">
        <title>The bagworm genome reveals a unique fibroin gene that provides high tensile strength.</title>
        <authorList>
            <person name="Kono N."/>
            <person name="Nakamura H."/>
            <person name="Ohtoshi R."/>
            <person name="Tomita M."/>
            <person name="Numata K."/>
            <person name="Arakawa K."/>
        </authorList>
    </citation>
    <scope>NUCLEOTIDE SEQUENCE [LARGE SCALE GENOMIC DNA]</scope>
</reference>
<dbReference type="AlphaFoldDB" id="A0A4C1VSX6"/>
<comment type="caution">
    <text evidence="1">The sequence shown here is derived from an EMBL/GenBank/DDBJ whole genome shotgun (WGS) entry which is preliminary data.</text>
</comment>
<dbReference type="Proteomes" id="UP000299102">
    <property type="component" value="Unassembled WGS sequence"/>
</dbReference>
<organism evidence="1 2">
    <name type="scientific">Eumeta variegata</name>
    <name type="common">Bagworm moth</name>
    <name type="synonym">Eumeta japonica</name>
    <dbReference type="NCBI Taxonomy" id="151549"/>
    <lineage>
        <taxon>Eukaryota</taxon>
        <taxon>Metazoa</taxon>
        <taxon>Ecdysozoa</taxon>
        <taxon>Arthropoda</taxon>
        <taxon>Hexapoda</taxon>
        <taxon>Insecta</taxon>
        <taxon>Pterygota</taxon>
        <taxon>Neoptera</taxon>
        <taxon>Endopterygota</taxon>
        <taxon>Lepidoptera</taxon>
        <taxon>Glossata</taxon>
        <taxon>Ditrysia</taxon>
        <taxon>Tineoidea</taxon>
        <taxon>Psychidae</taxon>
        <taxon>Oiketicinae</taxon>
        <taxon>Eumeta</taxon>
    </lineage>
</organism>
<proteinExistence type="predicted"/>
<gene>
    <name evidence="1" type="ORF">EVAR_26913_1</name>
</gene>
<name>A0A4C1VSX6_EUMVA</name>
<keyword evidence="2" id="KW-1185">Reference proteome</keyword>
<dbReference type="EMBL" id="BGZK01000406">
    <property type="protein sequence ID" value="GBP41791.1"/>
    <property type="molecule type" value="Genomic_DNA"/>
</dbReference>
<evidence type="ECO:0000313" key="1">
    <source>
        <dbReference type="EMBL" id="GBP41791.1"/>
    </source>
</evidence>
<sequence length="268" mass="29380">MSVNKTNSEKCCICSKEVKKVAGTPKPKSCSVGTPIDFSGKISIAKLVAPRGVGMPQDCIVLRWFEVAAGVDKETEVEVKAKAKPRYIIDCSLLLSLLNQVKKTVPVVSETVLQPPMSASSFALFIELEGHNDFTTPSSIASRSLLFQMSRTLDDDEIEEELLFDGSDDEEYDEDDETRGPVIFMRLQAEEQMLEDAEPSSLPPPSLSSYIVVDIRAGPSTRSASQADQVSMVSVSYQTDFAIRPTTAFDMEWTLFPSHSDLNLPGSV</sequence>
<dbReference type="OrthoDB" id="75807at2759"/>
<accession>A0A4C1VSX6</accession>
<protein>
    <submittedName>
        <fullName evidence="1">Uncharacterized protein</fullName>
    </submittedName>
</protein>